<dbReference type="PROSITE" id="PS51257">
    <property type="entry name" value="PROKAR_LIPOPROTEIN"/>
    <property type="match status" value="1"/>
</dbReference>
<feature type="signal peptide" evidence="1">
    <location>
        <begin position="1"/>
        <end position="21"/>
    </location>
</feature>
<reference evidence="2" key="1">
    <citation type="submission" date="2024-07" db="EMBL/GenBank/DDBJ databases">
        <authorList>
            <person name="Yu S.T."/>
        </authorList>
    </citation>
    <scope>NUCLEOTIDE SEQUENCE</scope>
    <source>
        <strain evidence="2">R21</strain>
    </source>
</reference>
<dbReference type="RefSeq" id="WP_369233809.1">
    <property type="nucleotide sequence ID" value="NZ_CP163435.1"/>
</dbReference>
<proteinExistence type="predicted"/>
<evidence type="ECO:0000313" key="2">
    <source>
        <dbReference type="EMBL" id="XDQ26526.1"/>
    </source>
</evidence>
<gene>
    <name evidence="2" type="ORF">AB5J56_18235</name>
</gene>
<evidence type="ECO:0000256" key="1">
    <source>
        <dbReference type="SAM" id="SignalP"/>
    </source>
</evidence>
<keyword evidence="1" id="KW-0732">Signal</keyword>
<organism evidence="2">
    <name type="scientific">Streptomyces sp. R21</name>
    <dbReference type="NCBI Taxonomy" id="3238627"/>
    <lineage>
        <taxon>Bacteria</taxon>
        <taxon>Bacillati</taxon>
        <taxon>Actinomycetota</taxon>
        <taxon>Actinomycetes</taxon>
        <taxon>Kitasatosporales</taxon>
        <taxon>Streptomycetaceae</taxon>
        <taxon>Streptomyces</taxon>
    </lineage>
</organism>
<accession>A0AB39P9N0</accession>
<feature type="chain" id="PRO_5044285294" description="Lipoprotein" evidence="1">
    <location>
        <begin position="22"/>
        <end position="272"/>
    </location>
</feature>
<dbReference type="AlphaFoldDB" id="A0AB39P9N0"/>
<protein>
    <recommendedName>
        <fullName evidence="3">Lipoprotein</fullName>
    </recommendedName>
</protein>
<dbReference type="EMBL" id="CP163435">
    <property type="protein sequence ID" value="XDQ26526.1"/>
    <property type="molecule type" value="Genomic_DNA"/>
</dbReference>
<sequence>MKRSALPRAAATVVTSALSLALLTGCGSGDDDAKGADAKESATAAAKALGSAELEKLIIATGDVDGYKVSAADKSQQFASSKDEVKVVDEKCAPIAYVLTGFAPGDSAAYVNRQATEVAAKPSASSTKSLEDMTDEELDDAMKGITDALGQTLTIVSLSSYEGDGAKKTLSSVSDAIAGCAGGFTATAKGDTQKFTKVEKEKASGTGDESLAFAVTGDADGDKVVVHGEVVRHGGTVATYYSISLAAFAGEGDAAEYDIPAEITKGQAAKLS</sequence>
<name>A0AB39P9N0_9ACTN</name>
<evidence type="ECO:0008006" key="3">
    <source>
        <dbReference type="Google" id="ProtNLM"/>
    </source>
</evidence>